<evidence type="ECO:0000313" key="3">
    <source>
        <dbReference type="Proteomes" id="UP001501570"/>
    </source>
</evidence>
<keyword evidence="3" id="KW-1185">Reference proteome</keyword>
<dbReference type="Gene3D" id="2.30.110.10">
    <property type="entry name" value="Electron Transport, Fmn-binding Protein, Chain A"/>
    <property type="match status" value="1"/>
</dbReference>
<reference evidence="3" key="1">
    <citation type="journal article" date="2019" name="Int. J. Syst. Evol. Microbiol.">
        <title>The Global Catalogue of Microorganisms (GCM) 10K type strain sequencing project: providing services to taxonomists for standard genome sequencing and annotation.</title>
        <authorList>
            <consortium name="The Broad Institute Genomics Platform"/>
            <consortium name="The Broad Institute Genome Sequencing Center for Infectious Disease"/>
            <person name="Wu L."/>
            <person name="Ma J."/>
        </authorList>
    </citation>
    <scope>NUCLEOTIDE SEQUENCE [LARGE SCALE GENOMIC DNA]</scope>
    <source>
        <strain evidence="3">JCM 18304</strain>
    </source>
</reference>
<dbReference type="InterPro" id="IPR012349">
    <property type="entry name" value="Split_barrel_FMN-bd"/>
</dbReference>
<evidence type="ECO:0000313" key="2">
    <source>
        <dbReference type="EMBL" id="GAA5192582.1"/>
    </source>
</evidence>
<name>A0ABP9S803_9ACTN</name>
<comment type="caution">
    <text evidence="2">The sequence shown here is derived from an EMBL/GenBank/DDBJ whole genome shotgun (WGS) entry which is preliminary data.</text>
</comment>
<dbReference type="RefSeq" id="WP_345633937.1">
    <property type="nucleotide sequence ID" value="NZ_BAABJQ010000017.1"/>
</dbReference>
<organism evidence="2 3">
    <name type="scientific">Rugosimonospora acidiphila</name>
    <dbReference type="NCBI Taxonomy" id="556531"/>
    <lineage>
        <taxon>Bacteria</taxon>
        <taxon>Bacillati</taxon>
        <taxon>Actinomycetota</taxon>
        <taxon>Actinomycetes</taxon>
        <taxon>Micromonosporales</taxon>
        <taxon>Micromonosporaceae</taxon>
        <taxon>Rugosimonospora</taxon>
    </lineage>
</organism>
<dbReference type="PANTHER" id="PTHR42815">
    <property type="entry name" value="FAD-BINDING, PUTATIVE (AFU_ORTHOLOGUE AFUA_6G07600)-RELATED"/>
    <property type="match status" value="1"/>
</dbReference>
<dbReference type="PANTHER" id="PTHR42815:SF2">
    <property type="entry name" value="FAD-BINDING, PUTATIVE (AFU_ORTHOLOGUE AFUA_6G07600)-RELATED"/>
    <property type="match status" value="1"/>
</dbReference>
<sequence length="302" mass="32806">MVSGFHEGELAIQARARVVEEASRLAGMLDNAELSGGFRRFLAEKEFAAVTARDPGGRLWISPLFAHPGFLDTRDGILQIHAVPRPGDPLAALRKDQPVGLVVMDFATRRRVRINGVLVGVGADSLRIEVEQAYGNCPQYIQQRQIRHIPQPGSEPGGSATPAATPADTQVRLIQRSDTFFLGTAHPTRGADASHRGGRPGFVRTFDGDIWWPDYPGNNMFNSLGNLAVNDEAALLFLDFDTGSTLHLSGTARVEWIGPGMPGDDGHTGRRVRFSPVEVVRGPTLDLTADQPRFSPFDPPLT</sequence>
<dbReference type="Pfam" id="PF01243">
    <property type="entry name" value="PNPOx_N"/>
    <property type="match status" value="1"/>
</dbReference>
<accession>A0ABP9S803</accession>
<dbReference type="Proteomes" id="UP001501570">
    <property type="component" value="Unassembled WGS sequence"/>
</dbReference>
<evidence type="ECO:0000259" key="1">
    <source>
        <dbReference type="Pfam" id="PF01243"/>
    </source>
</evidence>
<dbReference type="EMBL" id="BAABJQ010000017">
    <property type="protein sequence ID" value="GAA5192582.1"/>
    <property type="molecule type" value="Genomic_DNA"/>
</dbReference>
<feature type="domain" description="Pyridoxamine 5'-phosphate oxidase N-terminal" evidence="1">
    <location>
        <begin position="171"/>
        <end position="254"/>
    </location>
</feature>
<proteinExistence type="predicted"/>
<dbReference type="SUPFAM" id="SSF50475">
    <property type="entry name" value="FMN-binding split barrel"/>
    <property type="match status" value="2"/>
</dbReference>
<gene>
    <name evidence="2" type="ORF">GCM10023322_52540</name>
</gene>
<dbReference type="InterPro" id="IPR011576">
    <property type="entry name" value="Pyridox_Oxase_N"/>
</dbReference>
<protein>
    <submittedName>
        <fullName evidence="2">Pyridoxamine 5'-phosphate oxidase family protein</fullName>
    </submittedName>
</protein>